<evidence type="ECO:0000313" key="1">
    <source>
        <dbReference type="EMBL" id="GIX68162.1"/>
    </source>
</evidence>
<comment type="caution">
    <text evidence="2">The sequence shown here is derived from an EMBL/GenBank/DDBJ whole genome shotgun (WGS) entry which is preliminary data.</text>
</comment>
<dbReference type="EMBL" id="BPLR01010120">
    <property type="protein sequence ID" value="GIY37055.1"/>
    <property type="molecule type" value="Genomic_DNA"/>
</dbReference>
<gene>
    <name evidence="2" type="ORF">CEXT_426271</name>
    <name evidence="1" type="ORF">CEXT_804801</name>
</gene>
<proteinExistence type="predicted"/>
<reference evidence="2 3" key="1">
    <citation type="submission" date="2021-06" db="EMBL/GenBank/DDBJ databases">
        <title>Caerostris extrusa draft genome.</title>
        <authorList>
            <person name="Kono N."/>
            <person name="Arakawa K."/>
        </authorList>
    </citation>
    <scope>NUCLEOTIDE SEQUENCE [LARGE SCALE GENOMIC DNA]</scope>
</reference>
<sequence length="97" mass="11286">MKRDHVTSAFTRLHLARWTLHQMASPCRQRVVNCSERYLQQQGWETDGHCSPISSQRKAGARKCFRSLDCKSFGLVQRGLSRSVNRKRRVSRNMDHG</sequence>
<evidence type="ECO:0000313" key="2">
    <source>
        <dbReference type="EMBL" id="GIY37055.1"/>
    </source>
</evidence>
<keyword evidence="3" id="KW-1185">Reference proteome</keyword>
<organism evidence="2 3">
    <name type="scientific">Caerostris extrusa</name>
    <name type="common">Bark spider</name>
    <name type="synonym">Caerostris bankana</name>
    <dbReference type="NCBI Taxonomy" id="172846"/>
    <lineage>
        <taxon>Eukaryota</taxon>
        <taxon>Metazoa</taxon>
        <taxon>Ecdysozoa</taxon>
        <taxon>Arthropoda</taxon>
        <taxon>Chelicerata</taxon>
        <taxon>Arachnida</taxon>
        <taxon>Araneae</taxon>
        <taxon>Araneomorphae</taxon>
        <taxon>Entelegynae</taxon>
        <taxon>Araneoidea</taxon>
        <taxon>Araneidae</taxon>
        <taxon>Caerostris</taxon>
    </lineage>
</organism>
<name>A0AAV4SX38_CAEEX</name>
<dbReference type="Proteomes" id="UP001054945">
    <property type="component" value="Unassembled WGS sequence"/>
</dbReference>
<evidence type="ECO:0000313" key="3">
    <source>
        <dbReference type="Proteomes" id="UP001054945"/>
    </source>
</evidence>
<dbReference type="EMBL" id="BPLR01019465">
    <property type="protein sequence ID" value="GIX68162.1"/>
    <property type="molecule type" value="Genomic_DNA"/>
</dbReference>
<accession>A0AAV4SX38</accession>
<evidence type="ECO:0008006" key="4">
    <source>
        <dbReference type="Google" id="ProtNLM"/>
    </source>
</evidence>
<protein>
    <recommendedName>
        <fullName evidence="4">Secreted protein</fullName>
    </recommendedName>
</protein>
<dbReference type="AlphaFoldDB" id="A0AAV4SX38"/>